<dbReference type="InterPro" id="IPR011545">
    <property type="entry name" value="DEAD/DEAH_box_helicase_dom"/>
</dbReference>
<dbReference type="Proteomes" id="UP001159427">
    <property type="component" value="Unassembled WGS sequence"/>
</dbReference>
<keyword evidence="2" id="KW-0238">DNA-binding</keyword>
<evidence type="ECO:0000256" key="3">
    <source>
        <dbReference type="ARBA" id="ARBA00023235"/>
    </source>
</evidence>
<keyword evidence="3" id="KW-0413">Isomerase</keyword>
<evidence type="ECO:0000313" key="6">
    <source>
        <dbReference type="EMBL" id="CAH3144117.1"/>
    </source>
</evidence>
<evidence type="ECO:0000259" key="5">
    <source>
        <dbReference type="Pfam" id="PF00270"/>
    </source>
</evidence>
<dbReference type="PANTHER" id="PTHR13710">
    <property type="entry name" value="DNA HELICASE RECQ FAMILY MEMBER"/>
    <property type="match status" value="1"/>
</dbReference>
<evidence type="ECO:0000256" key="4">
    <source>
        <dbReference type="ARBA" id="ARBA00023242"/>
    </source>
</evidence>
<protein>
    <recommendedName>
        <fullName evidence="5">DEAD/DEAH-box helicase domain-containing protein</fullName>
    </recommendedName>
</protein>
<evidence type="ECO:0000313" key="7">
    <source>
        <dbReference type="Proteomes" id="UP001159427"/>
    </source>
</evidence>
<sequence>MLTFIFQQGSDTGTLPNYWLTAMVHVLSTRNQARKTQLMIGPYPLRSSAIRVKQVSERSYPANFIEKTDEFINLPTGFGKSLIYQALPLVCDAVRGSTEHIVVVVSPLVHLMKDQATKLANIGIPAVTLSDTNDENMRVVERGAFSVVYGSPWPEAWLKTDRCRKC</sequence>
<evidence type="ECO:0000256" key="1">
    <source>
        <dbReference type="ARBA" id="ARBA00005446"/>
    </source>
</evidence>
<proteinExistence type="inferred from homology"/>
<comment type="caution">
    <text evidence="6">The sequence shown here is derived from an EMBL/GenBank/DDBJ whole genome shotgun (WGS) entry which is preliminary data.</text>
</comment>
<dbReference type="InterPro" id="IPR027417">
    <property type="entry name" value="P-loop_NTPase"/>
</dbReference>
<keyword evidence="4" id="KW-0539">Nucleus</keyword>
<dbReference type="Pfam" id="PF00270">
    <property type="entry name" value="DEAD"/>
    <property type="match status" value="1"/>
</dbReference>
<dbReference type="SUPFAM" id="SSF52540">
    <property type="entry name" value="P-loop containing nucleoside triphosphate hydrolases"/>
    <property type="match status" value="1"/>
</dbReference>
<keyword evidence="7" id="KW-1185">Reference proteome</keyword>
<dbReference type="EMBL" id="CALNXI010000865">
    <property type="protein sequence ID" value="CAH3144117.1"/>
    <property type="molecule type" value="Genomic_DNA"/>
</dbReference>
<name>A0ABN8PIL5_9CNID</name>
<dbReference type="Gene3D" id="3.40.50.300">
    <property type="entry name" value="P-loop containing nucleotide triphosphate hydrolases"/>
    <property type="match status" value="1"/>
</dbReference>
<feature type="domain" description="DEAD/DEAH-box helicase" evidence="5">
    <location>
        <begin position="64"/>
        <end position="150"/>
    </location>
</feature>
<organism evidence="6 7">
    <name type="scientific">Porites evermanni</name>
    <dbReference type="NCBI Taxonomy" id="104178"/>
    <lineage>
        <taxon>Eukaryota</taxon>
        <taxon>Metazoa</taxon>
        <taxon>Cnidaria</taxon>
        <taxon>Anthozoa</taxon>
        <taxon>Hexacorallia</taxon>
        <taxon>Scleractinia</taxon>
        <taxon>Fungiina</taxon>
        <taxon>Poritidae</taxon>
        <taxon>Porites</taxon>
    </lineage>
</organism>
<accession>A0ABN8PIL5</accession>
<dbReference type="PANTHER" id="PTHR13710:SF153">
    <property type="entry name" value="RECQ-LIKE DNA HELICASE BLM"/>
    <property type="match status" value="1"/>
</dbReference>
<comment type="similarity">
    <text evidence="1">Belongs to the helicase family. RecQ subfamily.</text>
</comment>
<evidence type="ECO:0000256" key="2">
    <source>
        <dbReference type="ARBA" id="ARBA00023125"/>
    </source>
</evidence>
<reference evidence="6 7" key="1">
    <citation type="submission" date="2022-05" db="EMBL/GenBank/DDBJ databases">
        <authorList>
            <consortium name="Genoscope - CEA"/>
            <person name="William W."/>
        </authorList>
    </citation>
    <scope>NUCLEOTIDE SEQUENCE [LARGE SCALE GENOMIC DNA]</scope>
</reference>
<gene>
    <name evidence="6" type="ORF">PEVE_00043047</name>
</gene>